<dbReference type="EMBL" id="BLXT01004632">
    <property type="protein sequence ID" value="GFO15959.1"/>
    <property type="molecule type" value="Genomic_DNA"/>
</dbReference>
<gene>
    <name evidence="1" type="ORF">PoB_004246400</name>
</gene>
<organism evidence="1 2">
    <name type="scientific">Plakobranchus ocellatus</name>
    <dbReference type="NCBI Taxonomy" id="259542"/>
    <lineage>
        <taxon>Eukaryota</taxon>
        <taxon>Metazoa</taxon>
        <taxon>Spiralia</taxon>
        <taxon>Lophotrochozoa</taxon>
        <taxon>Mollusca</taxon>
        <taxon>Gastropoda</taxon>
        <taxon>Heterobranchia</taxon>
        <taxon>Euthyneura</taxon>
        <taxon>Panpulmonata</taxon>
        <taxon>Sacoglossa</taxon>
        <taxon>Placobranchoidea</taxon>
        <taxon>Plakobranchidae</taxon>
        <taxon>Plakobranchus</taxon>
    </lineage>
</organism>
<accession>A0AAV4BC67</accession>
<comment type="caution">
    <text evidence="1">The sequence shown here is derived from an EMBL/GenBank/DDBJ whole genome shotgun (WGS) entry which is preliminary data.</text>
</comment>
<reference evidence="1 2" key="1">
    <citation type="journal article" date="2021" name="Elife">
        <title>Chloroplast acquisition without the gene transfer in kleptoplastic sea slugs, Plakobranchus ocellatus.</title>
        <authorList>
            <person name="Maeda T."/>
            <person name="Takahashi S."/>
            <person name="Yoshida T."/>
            <person name="Shimamura S."/>
            <person name="Takaki Y."/>
            <person name="Nagai Y."/>
            <person name="Toyoda A."/>
            <person name="Suzuki Y."/>
            <person name="Arimoto A."/>
            <person name="Ishii H."/>
            <person name="Satoh N."/>
            <person name="Nishiyama T."/>
            <person name="Hasebe M."/>
            <person name="Maruyama T."/>
            <person name="Minagawa J."/>
            <person name="Obokata J."/>
            <person name="Shigenobu S."/>
        </authorList>
    </citation>
    <scope>NUCLEOTIDE SEQUENCE [LARGE SCALE GENOMIC DNA]</scope>
</reference>
<dbReference type="Proteomes" id="UP000735302">
    <property type="component" value="Unassembled WGS sequence"/>
</dbReference>
<evidence type="ECO:0000313" key="2">
    <source>
        <dbReference type="Proteomes" id="UP000735302"/>
    </source>
</evidence>
<name>A0AAV4BC67_9GAST</name>
<sequence length="90" mass="10295">MSRTAPRRKEELLDVLQDNFIQSTKKYVSNVKEAMRAEEPETMAEIFQSAVAFLSQDLPDPTCQASDSQTKIMSAVLQKRWKLSEKESMP</sequence>
<keyword evidence="2" id="KW-1185">Reference proteome</keyword>
<proteinExistence type="predicted"/>
<evidence type="ECO:0000313" key="1">
    <source>
        <dbReference type="EMBL" id="GFO15959.1"/>
    </source>
</evidence>
<dbReference type="AlphaFoldDB" id="A0AAV4BC67"/>
<protein>
    <submittedName>
        <fullName evidence="1">Uncharacterized protein</fullName>
    </submittedName>
</protein>